<dbReference type="EMBL" id="WHWC01000011">
    <property type="protein sequence ID" value="KAG8373787.1"/>
    <property type="molecule type" value="Genomic_DNA"/>
</dbReference>
<keyword evidence="12" id="KW-1185">Reference proteome</keyword>
<comment type="cofactor">
    <cofactor evidence="1">
        <name>a divalent metal cation</name>
        <dbReference type="ChEBI" id="CHEBI:60240"/>
    </cofactor>
</comment>
<gene>
    <name evidence="11" type="ORF">BUALT_Bualt11G0061400</name>
</gene>
<feature type="domain" description="DDE Tnp4" evidence="9">
    <location>
        <begin position="123"/>
        <end position="207"/>
    </location>
</feature>
<comment type="caution">
    <text evidence="11">The sequence shown here is derived from an EMBL/GenBank/DDBJ whole genome shotgun (WGS) entry which is preliminary data.</text>
</comment>
<proteinExistence type="inferred from homology"/>
<reference evidence="11" key="1">
    <citation type="submission" date="2019-10" db="EMBL/GenBank/DDBJ databases">
        <authorList>
            <person name="Zhang R."/>
            <person name="Pan Y."/>
            <person name="Wang J."/>
            <person name="Ma R."/>
            <person name="Yu S."/>
        </authorList>
    </citation>
    <scope>NUCLEOTIDE SEQUENCE</scope>
    <source>
        <strain evidence="11">LA-IB0</strain>
        <tissue evidence="11">Leaf</tissue>
    </source>
</reference>
<evidence type="ECO:0000256" key="2">
    <source>
        <dbReference type="ARBA" id="ARBA00004123"/>
    </source>
</evidence>
<feature type="domain" description="DUF8040" evidence="10">
    <location>
        <begin position="12"/>
        <end position="97"/>
    </location>
</feature>
<keyword evidence="4" id="KW-0540">Nuclease</keyword>
<evidence type="ECO:0008006" key="13">
    <source>
        <dbReference type="Google" id="ProtNLM"/>
    </source>
</evidence>
<dbReference type="GO" id="GO:0005634">
    <property type="term" value="C:nucleus"/>
    <property type="evidence" value="ECO:0007669"/>
    <property type="project" value="UniProtKB-SubCell"/>
</dbReference>
<keyword evidence="7" id="KW-0539">Nucleus</keyword>
<evidence type="ECO:0000256" key="1">
    <source>
        <dbReference type="ARBA" id="ARBA00001968"/>
    </source>
</evidence>
<evidence type="ECO:0000259" key="9">
    <source>
        <dbReference type="Pfam" id="PF13359"/>
    </source>
</evidence>
<evidence type="ECO:0000313" key="12">
    <source>
        <dbReference type="Proteomes" id="UP000826271"/>
    </source>
</evidence>
<dbReference type="InterPro" id="IPR027806">
    <property type="entry name" value="HARBI1_dom"/>
</dbReference>
<dbReference type="PANTHER" id="PTHR22930:SF293">
    <property type="entry name" value="PROTEIN ALP1-LIKE"/>
    <property type="match status" value="1"/>
</dbReference>
<evidence type="ECO:0000259" key="10">
    <source>
        <dbReference type="Pfam" id="PF26138"/>
    </source>
</evidence>
<dbReference type="InterPro" id="IPR058353">
    <property type="entry name" value="DUF8040"/>
</dbReference>
<dbReference type="GO" id="GO:0046872">
    <property type="term" value="F:metal ion binding"/>
    <property type="evidence" value="ECO:0007669"/>
    <property type="project" value="UniProtKB-KW"/>
</dbReference>
<dbReference type="Pfam" id="PF13359">
    <property type="entry name" value="DDE_Tnp_4"/>
    <property type="match status" value="1"/>
</dbReference>
<evidence type="ECO:0000256" key="5">
    <source>
        <dbReference type="ARBA" id="ARBA00022723"/>
    </source>
</evidence>
<evidence type="ECO:0000256" key="6">
    <source>
        <dbReference type="ARBA" id="ARBA00022801"/>
    </source>
</evidence>
<evidence type="ECO:0000256" key="3">
    <source>
        <dbReference type="ARBA" id="ARBA00006958"/>
    </source>
</evidence>
<sequence>MAHRMPDQVSRVFRLTSNNDKDCLDNLRMDMSTFARLCYLLHNVGELSDSKYIRVEEKVCFFLSVLAHHKKNVTVKFDHVRSGHTVSIYFNAVLVSLLKPVPILTVTPKPVEDGCTMGCLGALDGTYINVQTPLAHKPRYRNRKGGISVNVLGVVDRNMNFVYMFPGWEGSAADGTVLRDAVSRANGLKVPTGQYYLCDNGYMNSEVSGSVQGCEPHISSKMHAYKKQYNTLYVIFGASGVGWNLTTKMIETDSDEQWEAASKTEPTARAMRWKFWPYSDSWCEILGKDRANGNGAEDFHDAFVGVIHKETETQPQSPTATNLEDIDTPDSPLAEEVSTTPVCELGSSITTKLASKGKHKLSEGIVGPIMEGLNNFTEKTDSRLGDIIGKMGHEHELTRKCESVYHIVNEIPDLTVDDKLVASNMIVKNMQVLAMFFSIPQEAKMGQVRLMLAGKI</sequence>
<keyword evidence="5" id="KW-0479">Metal-binding</keyword>
<dbReference type="InterPro" id="IPR045249">
    <property type="entry name" value="HARBI1-like"/>
</dbReference>
<comment type="similarity">
    <text evidence="3">Belongs to the HARBI1 family.</text>
</comment>
<evidence type="ECO:0000256" key="4">
    <source>
        <dbReference type="ARBA" id="ARBA00022722"/>
    </source>
</evidence>
<dbReference type="Pfam" id="PF26138">
    <property type="entry name" value="DUF8040"/>
    <property type="match status" value="1"/>
</dbReference>
<dbReference type="Proteomes" id="UP000826271">
    <property type="component" value="Unassembled WGS sequence"/>
</dbReference>
<name>A0AAV6X1D8_9LAMI</name>
<evidence type="ECO:0000256" key="8">
    <source>
        <dbReference type="SAM" id="MobiDB-lite"/>
    </source>
</evidence>
<accession>A0AAV6X1D8</accession>
<feature type="compositionally biased region" description="Polar residues" evidence="8">
    <location>
        <begin position="313"/>
        <end position="322"/>
    </location>
</feature>
<feature type="region of interest" description="Disordered" evidence="8">
    <location>
        <begin position="312"/>
        <end position="335"/>
    </location>
</feature>
<protein>
    <recommendedName>
        <fullName evidence="13">DDE Tnp4 domain-containing protein</fullName>
    </recommendedName>
</protein>
<organism evidence="11 12">
    <name type="scientific">Buddleja alternifolia</name>
    <dbReference type="NCBI Taxonomy" id="168488"/>
    <lineage>
        <taxon>Eukaryota</taxon>
        <taxon>Viridiplantae</taxon>
        <taxon>Streptophyta</taxon>
        <taxon>Embryophyta</taxon>
        <taxon>Tracheophyta</taxon>
        <taxon>Spermatophyta</taxon>
        <taxon>Magnoliopsida</taxon>
        <taxon>eudicotyledons</taxon>
        <taxon>Gunneridae</taxon>
        <taxon>Pentapetalae</taxon>
        <taxon>asterids</taxon>
        <taxon>lamiids</taxon>
        <taxon>Lamiales</taxon>
        <taxon>Scrophulariaceae</taxon>
        <taxon>Buddlejeae</taxon>
        <taxon>Buddleja</taxon>
    </lineage>
</organism>
<comment type="subcellular location">
    <subcellularLocation>
        <location evidence="2">Nucleus</location>
    </subcellularLocation>
</comment>
<evidence type="ECO:0000256" key="7">
    <source>
        <dbReference type="ARBA" id="ARBA00023242"/>
    </source>
</evidence>
<keyword evidence="6" id="KW-0378">Hydrolase</keyword>
<evidence type="ECO:0000313" key="11">
    <source>
        <dbReference type="EMBL" id="KAG8373787.1"/>
    </source>
</evidence>
<dbReference type="PANTHER" id="PTHR22930">
    <property type="match status" value="1"/>
</dbReference>
<dbReference type="GO" id="GO:0016787">
    <property type="term" value="F:hydrolase activity"/>
    <property type="evidence" value="ECO:0007669"/>
    <property type="project" value="UniProtKB-KW"/>
</dbReference>
<dbReference type="GO" id="GO:0004518">
    <property type="term" value="F:nuclease activity"/>
    <property type="evidence" value="ECO:0007669"/>
    <property type="project" value="UniProtKB-KW"/>
</dbReference>
<dbReference type="AlphaFoldDB" id="A0AAV6X1D8"/>